<gene>
    <name evidence="2" type="ORF">E4P82_12220</name>
</gene>
<reference evidence="2 3" key="1">
    <citation type="submission" date="2019-03" db="EMBL/GenBank/DDBJ databases">
        <title>Metabolic reconstructions from genomes of highly enriched 'Candidatus Accumulibacter' and 'Candidatus Competibacter' bioreactor populations.</title>
        <authorList>
            <person name="Annavajhala M.K."/>
            <person name="Welles L."/>
            <person name="Abbas B."/>
            <person name="Sorokin D."/>
            <person name="Park H."/>
            <person name="Van Loosdrecht M."/>
            <person name="Chandran K."/>
        </authorList>
    </citation>
    <scope>NUCLEOTIDE SEQUENCE [LARGE SCALE GENOMIC DNA]</scope>
    <source>
        <strain evidence="2 3">SBR_G</strain>
    </source>
</reference>
<evidence type="ECO:0000313" key="2">
    <source>
        <dbReference type="EMBL" id="NMQ19897.1"/>
    </source>
</evidence>
<evidence type="ECO:0000313" key="3">
    <source>
        <dbReference type="Proteomes" id="UP000760480"/>
    </source>
</evidence>
<dbReference type="InterPro" id="IPR002622">
    <property type="entry name" value="Transposase_14"/>
</dbReference>
<dbReference type="Pfam" id="PF01710">
    <property type="entry name" value="HTH_Tnp_IS630"/>
    <property type="match status" value="1"/>
</dbReference>
<name>A0ABX1TKH6_9GAMM</name>
<dbReference type="InterPro" id="IPR009057">
    <property type="entry name" value="Homeodomain-like_sf"/>
</dbReference>
<proteinExistence type="predicted"/>
<dbReference type="EMBL" id="SPMZ01000034">
    <property type="protein sequence ID" value="NMQ19897.1"/>
    <property type="molecule type" value="Genomic_DNA"/>
</dbReference>
<dbReference type="SUPFAM" id="SSF46689">
    <property type="entry name" value="Homeodomain-like"/>
    <property type="match status" value="1"/>
</dbReference>
<keyword evidence="3" id="KW-1185">Reference proteome</keyword>
<comment type="caution">
    <text evidence="2">The sequence shown here is derived from an EMBL/GenBank/DDBJ whole genome shotgun (WGS) entry which is preliminary data.</text>
</comment>
<dbReference type="Proteomes" id="UP000760480">
    <property type="component" value="Unassembled WGS sequence"/>
</dbReference>
<dbReference type="RefSeq" id="WP_169249163.1">
    <property type="nucleotide sequence ID" value="NZ_SPMZ01000034.1"/>
</dbReference>
<evidence type="ECO:0000259" key="1">
    <source>
        <dbReference type="Pfam" id="PF01710"/>
    </source>
</evidence>
<protein>
    <submittedName>
        <fullName evidence="2">Transposase</fullName>
    </submittedName>
</protein>
<feature type="domain" description="Transposase Synechocystis PCC 6803" evidence="1">
    <location>
        <begin position="1"/>
        <end position="98"/>
    </location>
</feature>
<sequence length="108" mass="12777">MAYSIDFRRKVLGVREREQLSITQVAQRFAVGKASVMRWLKQVERKPSGFRRRKLDVAALEQDLRDYPDAYQRERAARLGVTQNAICYALKRKLRVSYIAKQIYFDHI</sequence>
<organism evidence="2 3">
    <name type="scientific">Candidatus Competibacter phosphatis</name>
    <dbReference type="NCBI Taxonomy" id="221280"/>
    <lineage>
        <taxon>Bacteria</taxon>
        <taxon>Pseudomonadati</taxon>
        <taxon>Pseudomonadota</taxon>
        <taxon>Gammaproteobacteria</taxon>
        <taxon>Candidatus Competibacteraceae</taxon>
        <taxon>Candidatus Competibacter</taxon>
    </lineage>
</organism>
<accession>A0ABX1TKH6</accession>